<dbReference type="Gene3D" id="1.10.1220.10">
    <property type="entry name" value="Met repressor-like"/>
    <property type="match status" value="1"/>
</dbReference>
<proteinExistence type="predicted"/>
<protein>
    <recommendedName>
        <fullName evidence="3">Ribbon-helix-helix protein CopG domain-containing protein</fullName>
    </recommendedName>
</protein>
<organism evidence="1 2">
    <name type="scientific">Candidatus Curtissbacteria bacterium RIFCSPLOWO2_01_FULL_42_26</name>
    <dbReference type="NCBI Taxonomy" id="1797729"/>
    <lineage>
        <taxon>Bacteria</taxon>
        <taxon>Candidatus Curtissiibacteriota</taxon>
    </lineage>
</organism>
<evidence type="ECO:0008006" key="3">
    <source>
        <dbReference type="Google" id="ProtNLM"/>
    </source>
</evidence>
<dbReference type="CDD" id="cd21631">
    <property type="entry name" value="RHH_CopG_NikR-like"/>
    <property type="match status" value="1"/>
</dbReference>
<reference evidence="1 2" key="1">
    <citation type="journal article" date="2016" name="Nat. Commun.">
        <title>Thousands of microbial genomes shed light on interconnected biogeochemical processes in an aquifer system.</title>
        <authorList>
            <person name="Anantharaman K."/>
            <person name="Brown C.T."/>
            <person name="Hug L.A."/>
            <person name="Sharon I."/>
            <person name="Castelle C.J."/>
            <person name="Probst A.J."/>
            <person name="Thomas B.C."/>
            <person name="Singh A."/>
            <person name="Wilkins M.J."/>
            <person name="Karaoz U."/>
            <person name="Brodie E.L."/>
            <person name="Williams K.H."/>
            <person name="Hubbard S.S."/>
            <person name="Banfield J.F."/>
        </authorList>
    </citation>
    <scope>NUCLEOTIDE SEQUENCE [LARGE SCALE GENOMIC DNA]</scope>
</reference>
<dbReference type="EMBL" id="MFBS01000002">
    <property type="protein sequence ID" value="OGE11238.1"/>
    <property type="molecule type" value="Genomic_DNA"/>
</dbReference>
<comment type="caution">
    <text evidence="1">The sequence shown here is derived from an EMBL/GenBank/DDBJ whole genome shotgun (WGS) entry which is preliminary data.</text>
</comment>
<gene>
    <name evidence="1" type="ORF">A3A60_04650</name>
</gene>
<accession>A0A1F5I4A1</accession>
<evidence type="ECO:0000313" key="1">
    <source>
        <dbReference type="EMBL" id="OGE11238.1"/>
    </source>
</evidence>
<evidence type="ECO:0000313" key="2">
    <source>
        <dbReference type="Proteomes" id="UP000179227"/>
    </source>
</evidence>
<dbReference type="GO" id="GO:0006355">
    <property type="term" value="P:regulation of DNA-templated transcription"/>
    <property type="evidence" value="ECO:0007669"/>
    <property type="project" value="InterPro"/>
</dbReference>
<dbReference type="InterPro" id="IPR013321">
    <property type="entry name" value="Arc_rbn_hlx_hlx"/>
</dbReference>
<sequence>MQRINIYIPEELNKQLEFSAKSRRKAKAVIIREAIGEGLKVVRPKSASATALVNLAKMAQQVPTHGKVPKDFIKNLDYYTWGGKKRG</sequence>
<dbReference type="STRING" id="1797729.A3A60_04650"/>
<name>A0A1F5I4A1_9BACT</name>
<dbReference type="Proteomes" id="UP000179227">
    <property type="component" value="Unassembled WGS sequence"/>
</dbReference>
<dbReference type="AlphaFoldDB" id="A0A1F5I4A1"/>